<accession>A0ABP8GD78</accession>
<gene>
    <name evidence="1" type="ORF">GCM10023184_07980</name>
</gene>
<proteinExistence type="predicted"/>
<keyword evidence="2" id="KW-1185">Reference proteome</keyword>
<organism evidence="1 2">
    <name type="scientific">Flaviaesturariibacter amylovorans</name>
    <dbReference type="NCBI Taxonomy" id="1084520"/>
    <lineage>
        <taxon>Bacteria</taxon>
        <taxon>Pseudomonadati</taxon>
        <taxon>Bacteroidota</taxon>
        <taxon>Chitinophagia</taxon>
        <taxon>Chitinophagales</taxon>
        <taxon>Chitinophagaceae</taxon>
        <taxon>Flaviaestuariibacter</taxon>
    </lineage>
</organism>
<dbReference type="Proteomes" id="UP001501725">
    <property type="component" value="Unassembled WGS sequence"/>
</dbReference>
<sequence length="139" mass="15659">MSQFVQDLRECVDTLRAGDAGATRAALLQQYRLVLPYEYQYEGLALSDADAAFLQLYSRKADALRTSFWPALLNVAGAAYPHTEKEHGAPLAALLELQCILLPHDDGTIWELDYAVPFDEAIFHVRFDGWDFRDIGQSH</sequence>
<evidence type="ECO:0000313" key="1">
    <source>
        <dbReference type="EMBL" id="GAA4321910.1"/>
    </source>
</evidence>
<evidence type="ECO:0000313" key="2">
    <source>
        <dbReference type="Proteomes" id="UP001501725"/>
    </source>
</evidence>
<name>A0ABP8GD78_9BACT</name>
<reference evidence="2" key="1">
    <citation type="journal article" date="2019" name="Int. J. Syst. Evol. Microbiol.">
        <title>The Global Catalogue of Microorganisms (GCM) 10K type strain sequencing project: providing services to taxonomists for standard genome sequencing and annotation.</title>
        <authorList>
            <consortium name="The Broad Institute Genomics Platform"/>
            <consortium name="The Broad Institute Genome Sequencing Center for Infectious Disease"/>
            <person name="Wu L."/>
            <person name="Ma J."/>
        </authorList>
    </citation>
    <scope>NUCLEOTIDE SEQUENCE [LARGE SCALE GENOMIC DNA]</scope>
    <source>
        <strain evidence="2">JCM 17919</strain>
    </source>
</reference>
<dbReference type="EMBL" id="BAABGY010000002">
    <property type="protein sequence ID" value="GAA4321910.1"/>
    <property type="molecule type" value="Genomic_DNA"/>
</dbReference>
<dbReference type="RefSeq" id="WP_345253588.1">
    <property type="nucleotide sequence ID" value="NZ_BAABGY010000002.1"/>
</dbReference>
<protein>
    <submittedName>
        <fullName evidence="1">Uncharacterized protein</fullName>
    </submittedName>
</protein>
<comment type="caution">
    <text evidence="1">The sequence shown here is derived from an EMBL/GenBank/DDBJ whole genome shotgun (WGS) entry which is preliminary data.</text>
</comment>